<evidence type="ECO:0000313" key="4">
    <source>
        <dbReference type="Proteomes" id="UP000253594"/>
    </source>
</evidence>
<dbReference type="RefSeq" id="WP_033940818.1">
    <property type="nucleotide sequence ID" value="NZ_CAADLH010000430.1"/>
</dbReference>
<feature type="compositionally biased region" description="Acidic residues" evidence="2">
    <location>
        <begin position="152"/>
        <end position="174"/>
    </location>
</feature>
<dbReference type="Gene3D" id="1.10.10.10">
    <property type="entry name" value="Winged helix-like DNA-binding domain superfamily/Winged helix DNA-binding domain"/>
    <property type="match status" value="1"/>
</dbReference>
<reference evidence="3 4" key="1">
    <citation type="submission" date="2018-07" db="EMBL/GenBank/DDBJ databases">
        <title>Mechanisms of high-level aminoglycoside resistance among Gram-negative pathogens in Brazil.</title>
        <authorList>
            <person name="Ballaben A.S."/>
            <person name="Darini A.L.C."/>
            <person name="Doi Y."/>
        </authorList>
    </citation>
    <scope>NUCLEOTIDE SEQUENCE [LARGE SCALE GENOMIC DNA]</scope>
    <source>
        <strain evidence="3 4">B2-305</strain>
    </source>
</reference>
<dbReference type="InterPro" id="IPR036388">
    <property type="entry name" value="WH-like_DNA-bd_sf"/>
</dbReference>
<sequence length="174" mass="19240">MGRRVTKADLAEIVGRDERTLSRWQREGMPVVSVGLGRGNENEYDTEDVIGWLVQVATLNGKKESARDRLDRLRADREEVALAKDVGLVVTVADLAAEYEAMITAAKVELLHTYPDSVAASLSARYGIEIDESLIREPLEDILRKLAKYEPDDAPSDGDTDDAFAEEGFEEDGD</sequence>
<dbReference type="Proteomes" id="UP000253594">
    <property type="component" value="Unassembled WGS sequence"/>
</dbReference>
<protein>
    <submittedName>
        <fullName evidence="3">DNA packaging protein</fullName>
    </submittedName>
</protein>
<evidence type="ECO:0000256" key="1">
    <source>
        <dbReference type="SAM" id="Coils"/>
    </source>
</evidence>
<proteinExistence type="predicted"/>
<gene>
    <name evidence="3" type="ORF">DT376_26390</name>
</gene>
<feature type="region of interest" description="Disordered" evidence="2">
    <location>
        <begin position="148"/>
        <end position="174"/>
    </location>
</feature>
<dbReference type="InterPro" id="IPR010906">
    <property type="entry name" value="Phage_lambda_Nu1_terminase-ssu"/>
</dbReference>
<feature type="coiled-coil region" evidence="1">
    <location>
        <begin position="56"/>
        <end position="83"/>
    </location>
</feature>
<dbReference type="SUPFAM" id="SSF46955">
    <property type="entry name" value="Putative DNA-binding domain"/>
    <property type="match status" value="1"/>
</dbReference>
<comment type="caution">
    <text evidence="3">The sequence shown here is derived from an EMBL/GenBank/DDBJ whole genome shotgun (WGS) entry which is preliminary data.</text>
</comment>
<dbReference type="EMBL" id="QORE01001155">
    <property type="protein sequence ID" value="RCI71942.1"/>
    <property type="molecule type" value="Genomic_DNA"/>
</dbReference>
<evidence type="ECO:0000313" key="3">
    <source>
        <dbReference type="EMBL" id="RCI71942.1"/>
    </source>
</evidence>
<accession>A0A367M3P8</accession>
<name>A0A367M3P8_PSEAI</name>
<organism evidence="3 4">
    <name type="scientific">Pseudomonas aeruginosa</name>
    <dbReference type="NCBI Taxonomy" id="287"/>
    <lineage>
        <taxon>Bacteria</taxon>
        <taxon>Pseudomonadati</taxon>
        <taxon>Pseudomonadota</taxon>
        <taxon>Gammaproteobacteria</taxon>
        <taxon>Pseudomonadales</taxon>
        <taxon>Pseudomonadaceae</taxon>
        <taxon>Pseudomonas</taxon>
    </lineage>
</organism>
<keyword evidence="1" id="KW-0175">Coiled coil</keyword>
<dbReference type="Pfam" id="PF07471">
    <property type="entry name" value="Phage_Nu1"/>
    <property type="match status" value="1"/>
</dbReference>
<dbReference type="InterPro" id="IPR009061">
    <property type="entry name" value="DNA-bd_dom_put_sf"/>
</dbReference>
<evidence type="ECO:0000256" key="2">
    <source>
        <dbReference type="SAM" id="MobiDB-lite"/>
    </source>
</evidence>
<dbReference type="AlphaFoldDB" id="A0A367M3P8"/>